<dbReference type="SMART" id="SM01065">
    <property type="entry name" value="CBM_2"/>
    <property type="match status" value="1"/>
</dbReference>
<dbReference type="AlphaFoldDB" id="A0A6G1U2W5"/>
<dbReference type="Gene3D" id="2.60.40.10">
    <property type="entry name" value="Immunoglobulins"/>
    <property type="match status" value="1"/>
</dbReference>
<accession>A0A6G1U2W5</accession>
<dbReference type="Proteomes" id="UP000480425">
    <property type="component" value="Unassembled WGS sequence"/>
</dbReference>
<dbReference type="GO" id="GO:0006281">
    <property type="term" value="P:DNA repair"/>
    <property type="evidence" value="ECO:0007669"/>
    <property type="project" value="TreeGrafter"/>
</dbReference>
<feature type="domain" description="CBM20" evidence="5">
    <location>
        <begin position="130"/>
        <end position="238"/>
    </location>
</feature>
<dbReference type="SUPFAM" id="SSF56784">
    <property type="entry name" value="HAD-like"/>
    <property type="match status" value="1"/>
</dbReference>
<comment type="caution">
    <text evidence="6">The sequence shown here is derived from an EMBL/GenBank/DDBJ whole genome shotgun (WGS) entry which is preliminary data.</text>
</comment>
<dbReference type="InterPro" id="IPR013783">
    <property type="entry name" value="Ig-like_fold"/>
</dbReference>
<comment type="catalytic activity">
    <reaction evidence="1">
        <text>2-phosphoglycolate + H2O = glycolate + phosphate</text>
        <dbReference type="Rhea" id="RHEA:14369"/>
        <dbReference type="ChEBI" id="CHEBI:15377"/>
        <dbReference type="ChEBI" id="CHEBI:29805"/>
        <dbReference type="ChEBI" id="CHEBI:43474"/>
        <dbReference type="ChEBI" id="CHEBI:58033"/>
        <dbReference type="EC" id="3.1.3.18"/>
    </reaction>
</comment>
<proteinExistence type="inferred from homology"/>
<dbReference type="GO" id="GO:2001070">
    <property type="term" value="F:starch binding"/>
    <property type="evidence" value="ECO:0007669"/>
    <property type="project" value="InterPro"/>
</dbReference>
<dbReference type="EMBL" id="VZCB01000080">
    <property type="protein sequence ID" value="MQN81509.1"/>
    <property type="molecule type" value="Genomic_DNA"/>
</dbReference>
<comment type="pathway">
    <text evidence="2">Organic acid metabolism; glycolate biosynthesis; glycolate from 2-phosphoglycolate: step 1/1.</text>
</comment>
<evidence type="ECO:0000256" key="4">
    <source>
        <dbReference type="ARBA" id="ARBA00013078"/>
    </source>
</evidence>
<dbReference type="SFLD" id="SFLDS00003">
    <property type="entry name" value="Haloacid_Dehalogenase"/>
    <property type="match status" value="1"/>
</dbReference>
<dbReference type="InterPro" id="IPR006439">
    <property type="entry name" value="HAD-SF_hydro_IA"/>
</dbReference>
<name>A0A6G1U2W5_9BACT</name>
<dbReference type="Gene3D" id="1.10.150.240">
    <property type="entry name" value="Putative phosphatase, domain 2"/>
    <property type="match status" value="1"/>
</dbReference>
<dbReference type="PROSITE" id="PS51166">
    <property type="entry name" value="CBM20"/>
    <property type="match status" value="1"/>
</dbReference>
<dbReference type="SUPFAM" id="SSF49452">
    <property type="entry name" value="Starch-binding domain-like"/>
    <property type="match status" value="1"/>
</dbReference>
<evidence type="ECO:0000313" key="7">
    <source>
        <dbReference type="Proteomes" id="UP000480425"/>
    </source>
</evidence>
<dbReference type="Pfam" id="PF00686">
    <property type="entry name" value="CBM_20"/>
    <property type="match status" value="1"/>
</dbReference>
<evidence type="ECO:0000259" key="5">
    <source>
        <dbReference type="PROSITE" id="PS51166"/>
    </source>
</evidence>
<dbReference type="GO" id="GO:0005829">
    <property type="term" value="C:cytosol"/>
    <property type="evidence" value="ECO:0007669"/>
    <property type="project" value="TreeGrafter"/>
</dbReference>
<keyword evidence="6" id="KW-0378">Hydrolase</keyword>
<reference evidence="6 7" key="1">
    <citation type="submission" date="2019-09" db="EMBL/GenBank/DDBJ databases">
        <title>Distinct polysaccharide growth profiles of human intestinal Prevotella copri isolates.</title>
        <authorList>
            <person name="Fehlner-Peach H."/>
            <person name="Magnabosco C."/>
            <person name="Raghavan V."/>
            <person name="Scher J.U."/>
            <person name="Tett A."/>
            <person name="Cox L.M."/>
            <person name="Gottsegen C."/>
            <person name="Watters A."/>
            <person name="Wiltshire- Gordon J.D."/>
            <person name="Segata N."/>
            <person name="Bonneau R."/>
            <person name="Littman D.R."/>
        </authorList>
    </citation>
    <scope>NUCLEOTIDE SEQUENCE [LARGE SCALE GENOMIC DNA]</scope>
    <source>
        <strain evidence="7">iA622</strain>
    </source>
</reference>
<dbReference type="InterPro" id="IPR036412">
    <property type="entry name" value="HAD-like_sf"/>
</dbReference>
<dbReference type="Pfam" id="PF13419">
    <property type="entry name" value="HAD_2"/>
    <property type="match status" value="1"/>
</dbReference>
<dbReference type="SFLD" id="SFLDG01129">
    <property type="entry name" value="C1.5:_HAD__Beta-PGM__Phosphata"/>
    <property type="match status" value="1"/>
</dbReference>
<dbReference type="InterPro" id="IPR041492">
    <property type="entry name" value="HAD_2"/>
</dbReference>
<dbReference type="OrthoDB" id="9807630at2"/>
<gene>
    <name evidence="6" type="ORF">F7D73_11235</name>
</gene>
<sequence length="460" mass="52991">MKINFSLPYKAHWGEMLCVNLTFYSSRGASQEVKLLMSTRDGYHWMVETSTRENRQHPFDLIYYYYTVVDEDGKVLRTESVDSPRVYVYDSSKSYIFDDFWLEEKPAARMATAIGRTPKVDVESYERMECMPLFGETIIFKVHAPRLHEGEAIALLGNHPTLGNWNIDHFLQMKSLGKHEWVLSVNVAPIDAPIEFKYIIVNTDTQRFKRWEYGGNRTLDERIYQDEVHVLHGGDFRIKKFPPHAQFDFETYVFDLDGTLISSLEDLASSCNYALRANQLPERSIEEVRMMVGNGVKLLMERAIGKERLESGEVDFDRVFQDFRNHYMVHNLDETAPYPGIMDMLKELKARGKNIAVVSNKFYAATEELCRHFFGDLVDVAIGEREGIEKKPAPDTVNEALRLLHADRETAVYIGDSDVDVMTARNSHMPCISVLWGFRDCDFLSEHGATIYVSAPDQLL</sequence>
<comment type="similarity">
    <text evidence="3">Belongs to the HAD-like hydrolase superfamily. CbbY/CbbZ/Gph/YieH family.</text>
</comment>
<dbReference type="Gene3D" id="3.40.50.1000">
    <property type="entry name" value="HAD superfamily/HAD-like"/>
    <property type="match status" value="1"/>
</dbReference>
<dbReference type="InterPro" id="IPR013784">
    <property type="entry name" value="Carb-bd-like_fold"/>
</dbReference>
<dbReference type="GO" id="GO:0008967">
    <property type="term" value="F:phosphoglycolate phosphatase activity"/>
    <property type="evidence" value="ECO:0007669"/>
    <property type="project" value="UniProtKB-EC"/>
</dbReference>
<dbReference type="InterPro" id="IPR002044">
    <property type="entry name" value="CBM20"/>
</dbReference>
<dbReference type="PANTHER" id="PTHR43434">
    <property type="entry name" value="PHOSPHOGLYCOLATE PHOSPHATASE"/>
    <property type="match status" value="1"/>
</dbReference>
<evidence type="ECO:0000256" key="3">
    <source>
        <dbReference type="ARBA" id="ARBA00006171"/>
    </source>
</evidence>
<dbReference type="EC" id="3.1.3.18" evidence="4"/>
<evidence type="ECO:0000313" key="6">
    <source>
        <dbReference type="EMBL" id="MQN81509.1"/>
    </source>
</evidence>
<evidence type="ECO:0000256" key="1">
    <source>
        <dbReference type="ARBA" id="ARBA00000830"/>
    </source>
</evidence>
<dbReference type="InterPro" id="IPR023198">
    <property type="entry name" value="PGP-like_dom2"/>
</dbReference>
<dbReference type="InterPro" id="IPR023214">
    <property type="entry name" value="HAD_sf"/>
</dbReference>
<organism evidence="6 7">
    <name type="scientific">Segatella copri</name>
    <dbReference type="NCBI Taxonomy" id="165179"/>
    <lineage>
        <taxon>Bacteria</taxon>
        <taxon>Pseudomonadati</taxon>
        <taxon>Bacteroidota</taxon>
        <taxon>Bacteroidia</taxon>
        <taxon>Bacteroidales</taxon>
        <taxon>Prevotellaceae</taxon>
        <taxon>Segatella</taxon>
    </lineage>
</organism>
<evidence type="ECO:0000256" key="2">
    <source>
        <dbReference type="ARBA" id="ARBA00004818"/>
    </source>
</evidence>
<dbReference type="InterPro" id="IPR050155">
    <property type="entry name" value="HAD-like_hydrolase_sf"/>
</dbReference>
<dbReference type="PANTHER" id="PTHR43434:SF1">
    <property type="entry name" value="PHOSPHOGLYCOLATE PHOSPHATASE"/>
    <property type="match status" value="1"/>
</dbReference>
<dbReference type="NCBIfam" id="TIGR01549">
    <property type="entry name" value="HAD-SF-IA-v1"/>
    <property type="match status" value="1"/>
</dbReference>
<protein>
    <recommendedName>
        <fullName evidence="4">phosphoglycolate phosphatase</fullName>
        <ecNumber evidence="4">3.1.3.18</ecNumber>
    </recommendedName>
</protein>